<dbReference type="Pfam" id="PF02720">
    <property type="entry name" value="DUF222"/>
    <property type="match status" value="1"/>
</dbReference>
<keyword evidence="4" id="KW-0540">Nuclease</keyword>
<evidence type="ECO:0000259" key="3">
    <source>
        <dbReference type="SMART" id="SM00507"/>
    </source>
</evidence>
<dbReference type="Pfam" id="PF01844">
    <property type="entry name" value="HNH"/>
    <property type="match status" value="1"/>
</dbReference>
<keyword evidence="5" id="KW-1185">Reference proteome</keyword>
<dbReference type="InterPro" id="IPR003615">
    <property type="entry name" value="HNH_nuc"/>
</dbReference>
<evidence type="ECO:0000256" key="2">
    <source>
        <dbReference type="SAM" id="MobiDB-lite"/>
    </source>
</evidence>
<protein>
    <submittedName>
        <fullName evidence="4">HNH endonuclease signature motif containing protein</fullName>
    </submittedName>
</protein>
<gene>
    <name evidence="4" type="ORF">GCM10023169_30620</name>
</gene>
<dbReference type="EMBL" id="BAABGN010000012">
    <property type="protein sequence ID" value="GAA4428908.1"/>
    <property type="molecule type" value="Genomic_DNA"/>
</dbReference>
<name>A0ABP8LI95_9MICO</name>
<evidence type="ECO:0000256" key="1">
    <source>
        <dbReference type="ARBA" id="ARBA00023450"/>
    </source>
</evidence>
<dbReference type="CDD" id="cd00085">
    <property type="entry name" value="HNHc"/>
    <property type="match status" value="1"/>
</dbReference>
<dbReference type="Gene3D" id="1.10.30.50">
    <property type="match status" value="1"/>
</dbReference>
<dbReference type="SMART" id="SM00507">
    <property type="entry name" value="HNHc"/>
    <property type="match status" value="1"/>
</dbReference>
<dbReference type="GO" id="GO:0004519">
    <property type="term" value="F:endonuclease activity"/>
    <property type="evidence" value="ECO:0007669"/>
    <property type="project" value="UniProtKB-KW"/>
</dbReference>
<proteinExistence type="inferred from homology"/>
<comment type="caution">
    <text evidence="4">The sequence shown here is derived from an EMBL/GenBank/DDBJ whole genome shotgun (WGS) entry which is preliminary data.</text>
</comment>
<feature type="domain" description="HNH nuclease" evidence="3">
    <location>
        <begin position="383"/>
        <end position="434"/>
    </location>
</feature>
<keyword evidence="4" id="KW-0255">Endonuclease</keyword>
<evidence type="ECO:0000313" key="5">
    <source>
        <dbReference type="Proteomes" id="UP001500622"/>
    </source>
</evidence>
<feature type="compositionally biased region" description="Polar residues" evidence="2">
    <location>
        <begin position="434"/>
        <end position="446"/>
    </location>
</feature>
<comment type="similarity">
    <text evidence="1">Belongs to the Rv1128c/1148c/1588c/1702c/1945/3466 family.</text>
</comment>
<feature type="region of interest" description="Disordered" evidence="2">
    <location>
        <begin position="258"/>
        <end position="293"/>
    </location>
</feature>
<dbReference type="InterPro" id="IPR003870">
    <property type="entry name" value="DUF222"/>
</dbReference>
<reference evidence="5" key="1">
    <citation type="journal article" date="2019" name="Int. J. Syst. Evol. Microbiol.">
        <title>The Global Catalogue of Microorganisms (GCM) 10K type strain sequencing project: providing services to taxonomists for standard genome sequencing and annotation.</title>
        <authorList>
            <consortium name="The Broad Institute Genomics Platform"/>
            <consortium name="The Broad Institute Genome Sequencing Center for Infectious Disease"/>
            <person name="Wu L."/>
            <person name="Ma J."/>
        </authorList>
    </citation>
    <scope>NUCLEOTIDE SEQUENCE [LARGE SCALE GENOMIC DNA]</scope>
    <source>
        <strain evidence="5">JCM 17810</strain>
    </source>
</reference>
<sequence length="515" mass="54733">MAAEQVRTVRTRLAEASLPTINADTGDASAGLIDLIAELEALKNTATAIQADAAVEVDKTRRGEEAERGVPAARRGRGVASEIALARRESPHRGRQLLSLAKTLRSDLPCTAARLRDGSISQWRASLVARESACLDQAERAQVDHDLCADPKNLEGLGTRALVAQVKKAVAEKDAAAVVARARRAESERHVSIRPAPDAMCYLTALLPVAQGVGVYAALTRDAEQTINFDGEVRGKGQVMADLFTARLTGAEMTLVTTENVAQQQRPHRSSESSGHGEAGRSQEPGEPGEMVIDVAPPAVPVTVNVTISDLALLGGGQEAATITGNGVPAQVVPAEIARQLLADTLNTATVDNQVKAWIRRLYTDPGGNLIAMSTKSRLFPAGLGTFLTLRDQGTCRTPYCDAPIRHIDHIVPSADDGDTDAENGQGACEACNHSKQAPGWTQTVESADPTAMSRNRTAEDNDRRHRVTTTTPTGRRYRSTAPRAPRSNPRAGTGDECTPARGGPDHHRRAVDAA</sequence>
<feature type="region of interest" description="Disordered" evidence="2">
    <location>
        <begin position="414"/>
        <end position="515"/>
    </location>
</feature>
<evidence type="ECO:0000313" key="4">
    <source>
        <dbReference type="EMBL" id="GAA4428908.1"/>
    </source>
</evidence>
<organism evidence="4 5">
    <name type="scientific">Georgenia halophila</name>
    <dbReference type="NCBI Taxonomy" id="620889"/>
    <lineage>
        <taxon>Bacteria</taxon>
        <taxon>Bacillati</taxon>
        <taxon>Actinomycetota</taxon>
        <taxon>Actinomycetes</taxon>
        <taxon>Micrococcales</taxon>
        <taxon>Bogoriellaceae</taxon>
        <taxon>Georgenia</taxon>
    </lineage>
</organism>
<dbReference type="InterPro" id="IPR002711">
    <property type="entry name" value="HNH"/>
</dbReference>
<accession>A0ABP8LI95</accession>
<keyword evidence="4" id="KW-0378">Hydrolase</keyword>
<dbReference type="Proteomes" id="UP001500622">
    <property type="component" value="Unassembled WGS sequence"/>
</dbReference>